<dbReference type="PANTHER" id="PTHR35908">
    <property type="entry name" value="HYPOTHETICAL FUSION PROTEIN"/>
    <property type="match status" value="1"/>
</dbReference>
<dbReference type="AlphaFoldDB" id="A0A6J7N5Y7"/>
<dbReference type="PROSITE" id="PS51819">
    <property type="entry name" value="VOC"/>
    <property type="match status" value="1"/>
</dbReference>
<proteinExistence type="predicted"/>
<evidence type="ECO:0000313" key="2">
    <source>
        <dbReference type="EMBL" id="CAB4720434.1"/>
    </source>
</evidence>
<evidence type="ECO:0000259" key="1">
    <source>
        <dbReference type="PROSITE" id="PS51819"/>
    </source>
</evidence>
<dbReference type="SUPFAM" id="SSF54593">
    <property type="entry name" value="Glyoxalase/Bleomycin resistance protein/Dihydroxybiphenyl dioxygenase"/>
    <property type="match status" value="1"/>
</dbReference>
<dbReference type="InterPro" id="IPR037523">
    <property type="entry name" value="VOC_core"/>
</dbReference>
<dbReference type="InterPro" id="IPR041581">
    <property type="entry name" value="Glyoxalase_6"/>
</dbReference>
<accession>A0A6J7N5Y7</accession>
<reference evidence="3" key="1">
    <citation type="submission" date="2020-05" db="EMBL/GenBank/DDBJ databases">
        <authorList>
            <person name="Chiriac C."/>
            <person name="Salcher M."/>
            <person name="Ghai R."/>
            <person name="Kavagutti S V."/>
        </authorList>
    </citation>
    <scope>NUCLEOTIDE SEQUENCE</scope>
</reference>
<protein>
    <submittedName>
        <fullName evidence="3">Unannotated protein</fullName>
    </submittedName>
</protein>
<dbReference type="EMBL" id="CAFBOF010000043">
    <property type="protein sequence ID" value="CAB4985514.1"/>
    <property type="molecule type" value="Genomic_DNA"/>
</dbReference>
<dbReference type="Pfam" id="PF18029">
    <property type="entry name" value="Glyoxalase_6"/>
    <property type="match status" value="1"/>
</dbReference>
<organism evidence="3">
    <name type="scientific">freshwater metagenome</name>
    <dbReference type="NCBI Taxonomy" id="449393"/>
    <lineage>
        <taxon>unclassified sequences</taxon>
        <taxon>metagenomes</taxon>
        <taxon>ecological metagenomes</taxon>
    </lineage>
</organism>
<evidence type="ECO:0000313" key="3">
    <source>
        <dbReference type="EMBL" id="CAB4985514.1"/>
    </source>
</evidence>
<sequence length="119" mass="13015">MSVLANFWKAVLGVEIIENEDDWIRLGPDSGGACMAFEPAPAGAVPTGFRTRADIEVEDMEIARQRIEELGGRFVEAIHARPGESHYRMADPEGNEFTVVLPDPPEAAKLLYGPSGRPH</sequence>
<dbReference type="EMBL" id="CAEZYK010000023">
    <property type="protein sequence ID" value="CAB4720434.1"/>
    <property type="molecule type" value="Genomic_DNA"/>
</dbReference>
<dbReference type="Gene3D" id="3.10.180.10">
    <property type="entry name" value="2,3-Dihydroxybiphenyl 1,2-Dioxygenase, domain 1"/>
    <property type="match status" value="1"/>
</dbReference>
<name>A0A6J7N5Y7_9ZZZZ</name>
<dbReference type="InterPro" id="IPR029068">
    <property type="entry name" value="Glyas_Bleomycin-R_OHBP_Dase"/>
</dbReference>
<dbReference type="PANTHER" id="PTHR35908:SF1">
    <property type="entry name" value="CONSERVED PROTEIN"/>
    <property type="match status" value="1"/>
</dbReference>
<feature type="domain" description="VOC" evidence="1">
    <location>
        <begin position="1"/>
        <end position="102"/>
    </location>
</feature>
<gene>
    <name evidence="2" type="ORF">UFOPK2683_00576</name>
    <name evidence="3" type="ORF">UFOPK3897_01390</name>
</gene>